<feature type="region of interest" description="Disordered" evidence="1">
    <location>
        <begin position="1"/>
        <end position="21"/>
    </location>
</feature>
<dbReference type="EMBL" id="CAJOBJ010130958">
    <property type="protein sequence ID" value="CAF4721015.1"/>
    <property type="molecule type" value="Genomic_DNA"/>
</dbReference>
<reference evidence="3" key="1">
    <citation type="submission" date="2021-02" db="EMBL/GenBank/DDBJ databases">
        <authorList>
            <person name="Nowell W R."/>
        </authorList>
    </citation>
    <scope>NUCLEOTIDE SEQUENCE</scope>
</reference>
<dbReference type="AlphaFoldDB" id="A0A8S3AF23"/>
<name>A0A8S3AF23_9BILA</name>
<dbReference type="Proteomes" id="UP000681720">
    <property type="component" value="Unassembled WGS sequence"/>
</dbReference>
<dbReference type="EMBL" id="CAJOBI010195298">
    <property type="protein sequence ID" value="CAF4974413.1"/>
    <property type="molecule type" value="Genomic_DNA"/>
</dbReference>
<proteinExistence type="predicted"/>
<feature type="non-terminal residue" evidence="3">
    <location>
        <position position="21"/>
    </location>
</feature>
<sequence length="21" mass="2457">MPLEDRPKSGRSLESDIERLK</sequence>
<organism evidence="3 6">
    <name type="scientific">Rotaria magnacalcarata</name>
    <dbReference type="NCBI Taxonomy" id="392030"/>
    <lineage>
        <taxon>Eukaryota</taxon>
        <taxon>Metazoa</taxon>
        <taxon>Spiralia</taxon>
        <taxon>Gnathifera</taxon>
        <taxon>Rotifera</taxon>
        <taxon>Eurotatoria</taxon>
        <taxon>Bdelloidea</taxon>
        <taxon>Philodinida</taxon>
        <taxon>Philodinidae</taxon>
        <taxon>Rotaria</taxon>
    </lineage>
</organism>
<evidence type="ECO:0000313" key="2">
    <source>
        <dbReference type="EMBL" id="CAF4582615.1"/>
    </source>
</evidence>
<accession>A0A8S3AF23</accession>
<dbReference type="EMBL" id="CAJOBI010099852">
    <property type="protein sequence ID" value="CAF4582615.1"/>
    <property type="molecule type" value="Genomic_DNA"/>
</dbReference>
<evidence type="ECO:0000256" key="1">
    <source>
        <dbReference type="SAM" id="MobiDB-lite"/>
    </source>
</evidence>
<protein>
    <submittedName>
        <fullName evidence="3">Uncharacterized protein</fullName>
    </submittedName>
</protein>
<gene>
    <name evidence="3" type="ORF">GIL414_LOCUS43848</name>
    <name evidence="4" type="ORF">GIL414_LOCUS46332</name>
    <name evidence="2" type="ORF">SMN809_LOCUS38336</name>
    <name evidence="5" type="ORF">SMN809_LOCUS55352</name>
</gene>
<dbReference type="Proteomes" id="UP000676336">
    <property type="component" value="Unassembled WGS sequence"/>
</dbReference>
<comment type="caution">
    <text evidence="3">The sequence shown here is derived from an EMBL/GenBank/DDBJ whole genome shotgun (WGS) entry which is preliminary data.</text>
</comment>
<evidence type="ECO:0000313" key="5">
    <source>
        <dbReference type="EMBL" id="CAF4974413.1"/>
    </source>
</evidence>
<evidence type="ECO:0000313" key="3">
    <source>
        <dbReference type="EMBL" id="CAF4721015.1"/>
    </source>
</evidence>
<evidence type="ECO:0000313" key="4">
    <source>
        <dbReference type="EMBL" id="CAF4780807.1"/>
    </source>
</evidence>
<evidence type="ECO:0000313" key="6">
    <source>
        <dbReference type="Proteomes" id="UP000681720"/>
    </source>
</evidence>
<dbReference type="EMBL" id="CAJOBJ010145224">
    <property type="protein sequence ID" value="CAF4780807.1"/>
    <property type="molecule type" value="Genomic_DNA"/>
</dbReference>